<protein>
    <recommendedName>
        <fullName evidence="3">LytR/CpsA/Psr regulator C-terminal domain-containing protein</fullName>
    </recommendedName>
</protein>
<sequence>MTNYPRDEFDRVPEFSTRVGSHHAHGWAQSAAAKGKDSKLRWVVLTAIAVLLIGGVGFFYGPSIADRLSGSESTQNTEATATETSQSLSAEPSESATPSSTIDDADVLYGQLIGVYNGASIAGTAGAGEELLTEAEFTNIVTDNWTRDAETSTVYYMSEAYRTTAEKAAEVLGIDEVLQTQNIPNRVTVVLGADDTLNSK</sequence>
<evidence type="ECO:0000256" key="1">
    <source>
        <dbReference type="SAM" id="MobiDB-lite"/>
    </source>
</evidence>
<comment type="caution">
    <text evidence="4">The sequence shown here is derived from an EMBL/GenBank/DDBJ whole genome shotgun (WGS) entry which is preliminary data.</text>
</comment>
<organism evidence="4 5">
    <name type="scientific">Glutamicibacter ardleyensis</name>
    <dbReference type="NCBI Taxonomy" id="225894"/>
    <lineage>
        <taxon>Bacteria</taxon>
        <taxon>Bacillati</taxon>
        <taxon>Actinomycetota</taxon>
        <taxon>Actinomycetes</taxon>
        <taxon>Micrococcales</taxon>
        <taxon>Micrococcaceae</taxon>
        <taxon>Glutamicibacter</taxon>
    </lineage>
</organism>
<gene>
    <name evidence="4" type="ORF">GCM10007173_09370</name>
</gene>
<keyword evidence="2" id="KW-0812">Transmembrane</keyword>
<feature type="compositionally biased region" description="Low complexity" evidence="1">
    <location>
        <begin position="89"/>
        <end position="101"/>
    </location>
</feature>
<reference evidence="5" key="1">
    <citation type="journal article" date="2019" name="Int. J. Syst. Evol. Microbiol.">
        <title>The Global Catalogue of Microorganisms (GCM) 10K type strain sequencing project: providing services to taxonomists for standard genome sequencing and annotation.</title>
        <authorList>
            <consortium name="The Broad Institute Genomics Platform"/>
            <consortium name="The Broad Institute Genome Sequencing Center for Infectious Disease"/>
            <person name="Wu L."/>
            <person name="Ma J."/>
        </authorList>
    </citation>
    <scope>NUCLEOTIDE SEQUENCE [LARGE SCALE GENOMIC DNA]</scope>
    <source>
        <strain evidence="5">CGMCC 1.3685</strain>
    </source>
</reference>
<dbReference type="EMBL" id="BMKX01000002">
    <property type="protein sequence ID" value="GGJ52910.1"/>
    <property type="molecule type" value="Genomic_DNA"/>
</dbReference>
<evidence type="ECO:0000313" key="5">
    <source>
        <dbReference type="Proteomes" id="UP000606115"/>
    </source>
</evidence>
<dbReference type="RefSeq" id="WP_096256068.1">
    <property type="nucleotide sequence ID" value="NZ_BMKX01000002.1"/>
</dbReference>
<feature type="transmembrane region" description="Helical" evidence="2">
    <location>
        <begin position="42"/>
        <end position="61"/>
    </location>
</feature>
<keyword evidence="5" id="KW-1185">Reference proteome</keyword>
<dbReference type="GeneID" id="303303331"/>
<dbReference type="Proteomes" id="UP000606115">
    <property type="component" value="Unassembled WGS sequence"/>
</dbReference>
<feature type="region of interest" description="Disordered" evidence="1">
    <location>
        <begin position="69"/>
        <end position="101"/>
    </location>
</feature>
<dbReference type="InterPro" id="IPR027381">
    <property type="entry name" value="LytR/CpsA/Psr_C"/>
</dbReference>
<dbReference type="Gene3D" id="3.30.70.2390">
    <property type="match status" value="1"/>
</dbReference>
<proteinExistence type="predicted"/>
<feature type="compositionally biased region" description="Polar residues" evidence="1">
    <location>
        <begin position="70"/>
        <end position="88"/>
    </location>
</feature>
<keyword evidence="2" id="KW-1133">Transmembrane helix</keyword>
<keyword evidence="2" id="KW-0472">Membrane</keyword>
<name>A0ABQ2DDL3_9MICC</name>
<evidence type="ECO:0000259" key="3">
    <source>
        <dbReference type="Pfam" id="PF13399"/>
    </source>
</evidence>
<evidence type="ECO:0000313" key="4">
    <source>
        <dbReference type="EMBL" id="GGJ52910.1"/>
    </source>
</evidence>
<feature type="domain" description="LytR/CpsA/Psr regulator C-terminal" evidence="3">
    <location>
        <begin position="113"/>
        <end position="194"/>
    </location>
</feature>
<evidence type="ECO:0000256" key="2">
    <source>
        <dbReference type="SAM" id="Phobius"/>
    </source>
</evidence>
<accession>A0ABQ2DDL3</accession>
<dbReference type="Pfam" id="PF13399">
    <property type="entry name" value="LytR_C"/>
    <property type="match status" value="1"/>
</dbReference>